<dbReference type="OrthoDB" id="8020903at2"/>
<name>A0A1B2EVM9_9HYPH</name>
<keyword evidence="1" id="KW-0614">Plasmid</keyword>
<dbReference type="AlphaFoldDB" id="A0A1B2EVM9"/>
<proteinExistence type="predicted"/>
<dbReference type="RefSeq" id="WP_099514935.1">
    <property type="nucleotide sequence ID" value="NZ_CP016619.1"/>
</dbReference>
<organism evidence="1">
    <name type="scientific">Microvirga ossetica</name>
    <dbReference type="NCBI Taxonomy" id="1882682"/>
    <lineage>
        <taxon>Bacteria</taxon>
        <taxon>Pseudomonadati</taxon>
        <taxon>Pseudomonadota</taxon>
        <taxon>Alphaproteobacteria</taxon>
        <taxon>Hyphomicrobiales</taxon>
        <taxon>Methylobacteriaceae</taxon>
        <taxon>Microvirga</taxon>
    </lineage>
</organism>
<sequence>MPRDASGDVRLPHVDDLHPDVATFMIARAFAEVYRDELEQPVPEALAAILRKTEPQEVDDGYHAA</sequence>
<reference evidence="1" key="1">
    <citation type="submission" date="2016-07" db="EMBL/GenBank/DDBJ databases">
        <title>Microvirga ossetica sp. nov. a new species of rhizobia isolated from root nodules of the legume species Vicia alpestris Steven originated from North Ossetia region in the Caucasus.</title>
        <authorList>
            <person name="Safronova V.I."/>
            <person name="Kuznetsova I.G."/>
            <person name="Sazanova A.L."/>
            <person name="Belimov A."/>
            <person name="Andronov E."/>
            <person name="Osledkin Y.S."/>
            <person name="Onishchuk O.P."/>
            <person name="Kurchak O.N."/>
            <person name="Shaposhnikov A.I."/>
            <person name="Willems A."/>
            <person name="Tikhonovich I.A."/>
        </authorList>
    </citation>
    <scope>NUCLEOTIDE SEQUENCE [LARGE SCALE GENOMIC DNA]</scope>
    <source>
        <strain evidence="1">V5/3M</strain>
        <plasmid evidence="1">unnamed2</plasmid>
    </source>
</reference>
<evidence type="ECO:0000313" key="1">
    <source>
        <dbReference type="EMBL" id="ANY83994.1"/>
    </source>
</evidence>
<geneLocation type="plasmid" evidence="1">
    <name>unnamed2</name>
</geneLocation>
<evidence type="ECO:0008006" key="2">
    <source>
        <dbReference type="Google" id="ProtNLM"/>
    </source>
</evidence>
<protein>
    <recommendedName>
        <fullName evidence="2">Anti-sigma factor NepR domain-containing protein</fullName>
    </recommendedName>
</protein>
<dbReference type="EMBL" id="CP016619">
    <property type="protein sequence ID" value="ANY83994.1"/>
    <property type="molecule type" value="Genomic_DNA"/>
</dbReference>
<accession>A0A1B2EVM9</accession>
<dbReference type="KEGG" id="moc:BB934_37640"/>
<gene>
    <name evidence="1" type="ORF">BB934_37640</name>
</gene>